<evidence type="ECO:0000313" key="2">
    <source>
        <dbReference type="EMBL" id="XAE44743.1"/>
    </source>
</evidence>
<evidence type="ECO:0000313" key="3">
    <source>
        <dbReference type="Proteomes" id="UP001449795"/>
    </source>
</evidence>
<proteinExistence type="predicted"/>
<keyword evidence="1" id="KW-1133">Transmembrane helix</keyword>
<feature type="transmembrane region" description="Helical" evidence="1">
    <location>
        <begin position="20"/>
        <end position="38"/>
    </location>
</feature>
<reference evidence="2 3" key="1">
    <citation type="submission" date="2024-04" db="EMBL/GenBank/DDBJ databases">
        <title>Complete genome sequence of Nguyenibacter vanlangesis HBCM-1154, a strain capable of nitrogen fixation, IAA production, and phosphorus solubilization isolated from sugarcane soil.</title>
        <authorList>
            <person name="MY HANH P."/>
        </authorList>
    </citation>
    <scope>NUCLEOTIDE SEQUENCE [LARGE SCALE GENOMIC DNA]</scope>
    <source>
        <strain evidence="2 3">HBCM 1154</strain>
    </source>
</reference>
<accession>A0ABZ3DAW7</accession>
<gene>
    <name evidence="2" type="ORF">AAC691_10145</name>
</gene>
<keyword evidence="3" id="KW-1185">Reference proteome</keyword>
<dbReference type="RefSeq" id="WP_342629956.1">
    <property type="nucleotide sequence ID" value="NZ_CP152276.1"/>
</dbReference>
<keyword evidence="1" id="KW-0812">Transmembrane</keyword>
<organism evidence="2 3">
    <name type="scientific">Nguyenibacter vanlangensis</name>
    <dbReference type="NCBI Taxonomy" id="1216886"/>
    <lineage>
        <taxon>Bacteria</taxon>
        <taxon>Pseudomonadati</taxon>
        <taxon>Pseudomonadota</taxon>
        <taxon>Alphaproteobacteria</taxon>
        <taxon>Acetobacterales</taxon>
        <taxon>Acetobacteraceae</taxon>
        <taxon>Nguyenibacter</taxon>
    </lineage>
</organism>
<name>A0ABZ3DAW7_9PROT</name>
<keyword evidence="1" id="KW-0472">Membrane</keyword>
<dbReference type="Proteomes" id="UP001449795">
    <property type="component" value="Chromosome"/>
</dbReference>
<protein>
    <submittedName>
        <fullName evidence="2">Uncharacterized protein</fullName>
    </submittedName>
</protein>
<evidence type="ECO:0000256" key="1">
    <source>
        <dbReference type="SAM" id="Phobius"/>
    </source>
</evidence>
<dbReference type="EMBL" id="CP152276">
    <property type="protein sequence ID" value="XAE44743.1"/>
    <property type="molecule type" value="Genomic_DNA"/>
</dbReference>
<sequence length="106" mass="12314">MMVTSGGEMSGHMSGLDWGYFRIYLINVFKFTLLRKFIGKFRRRMSFLLHYDERYHPTETFRKRLFLRVWKPEVSTRGAGLPGLFFFEAGSVAPGGIDGQARVQSR</sequence>